<dbReference type="GO" id="GO:0004497">
    <property type="term" value="F:monooxygenase activity"/>
    <property type="evidence" value="ECO:0007669"/>
    <property type="project" value="UniProtKB-KW"/>
</dbReference>
<feature type="domain" description="FAD-binding" evidence="2">
    <location>
        <begin position="3"/>
        <end position="321"/>
    </location>
</feature>
<dbReference type="InterPro" id="IPR002938">
    <property type="entry name" value="FAD-bd"/>
</dbReference>
<dbReference type="Gene3D" id="3.30.70.2450">
    <property type="match status" value="1"/>
</dbReference>
<dbReference type="SUPFAM" id="SSF51905">
    <property type="entry name" value="FAD/NAD(P)-binding domain"/>
    <property type="match status" value="1"/>
</dbReference>
<evidence type="ECO:0000256" key="1">
    <source>
        <dbReference type="ARBA" id="ARBA00023002"/>
    </source>
</evidence>
<name>A0ABX5SW15_9MICO</name>
<evidence type="ECO:0000313" key="4">
    <source>
        <dbReference type="Proteomes" id="UP000295748"/>
    </source>
</evidence>
<dbReference type="Proteomes" id="UP000295748">
    <property type="component" value="Chromosome"/>
</dbReference>
<keyword evidence="1" id="KW-0560">Oxidoreductase</keyword>
<organism evidence="3 4">
    <name type="scientific">Microbacterium wangchenii</name>
    <dbReference type="NCBI Taxonomy" id="2541726"/>
    <lineage>
        <taxon>Bacteria</taxon>
        <taxon>Bacillati</taxon>
        <taxon>Actinomycetota</taxon>
        <taxon>Actinomycetes</taxon>
        <taxon>Micrococcales</taxon>
        <taxon>Microbacteriaceae</taxon>
        <taxon>Microbacterium</taxon>
    </lineage>
</organism>
<proteinExistence type="predicted"/>
<evidence type="ECO:0000259" key="2">
    <source>
        <dbReference type="Pfam" id="PF01494"/>
    </source>
</evidence>
<dbReference type="InterPro" id="IPR050631">
    <property type="entry name" value="PheA/TfdB_FAD_monoxygenase"/>
</dbReference>
<dbReference type="RefSeq" id="WP_135070234.1">
    <property type="nucleotide sequence ID" value="NZ_CP038266.1"/>
</dbReference>
<sequence>MPDVIVVGAGPVGTLLSAELARRGVDVAVVERRTDPSEGSRAIGVHAPVLAALEESGATERLLAQAQRVTSGQARSGGRVLGVVRFDRLSRRFPFVATLPQPATHRALAADAPAPIVGEVTALRGGTHPAVVFRADGVERELSARVVVLAAGPRSRSLLYRPEAVRVQPYPDRYVMADVGTGGPEYAVVHLDREGVLESFPLPGGQRRYVAPAPSGLDDPTARAAVLRAALHARGEHAAAEEIAAADGFAIRRTVAPRMRRGALLAIGDAAHEVSPMGGQGMNLGLLDAVTLAPLVARWVRSGEAPDADLARWERRRRASARVSGVIATMNTFLGRPASARMDAGRRTAMRAALATPAGTLLAHAYAMGFDRDA</sequence>
<dbReference type="InterPro" id="IPR036188">
    <property type="entry name" value="FAD/NAD-bd_sf"/>
</dbReference>
<keyword evidence="3" id="KW-0503">Monooxygenase</keyword>
<accession>A0ABX5SW15</accession>
<dbReference type="PANTHER" id="PTHR43476:SF3">
    <property type="entry name" value="FAD-BINDING MONOOXYGENASE"/>
    <property type="match status" value="1"/>
</dbReference>
<dbReference type="PANTHER" id="PTHR43476">
    <property type="entry name" value="3-(3-HYDROXY-PHENYL)PROPIONATE/3-HYDROXYCINNAMIC ACID HYDROXYLASE"/>
    <property type="match status" value="1"/>
</dbReference>
<reference evidence="3 4" key="1">
    <citation type="submission" date="2019-03" db="EMBL/GenBank/DDBJ databases">
        <authorList>
            <person name="Dong K."/>
        </authorList>
    </citation>
    <scope>NUCLEOTIDE SEQUENCE [LARGE SCALE GENOMIC DNA]</scope>
    <source>
        <strain evidence="4">dk512</strain>
    </source>
</reference>
<dbReference type="PRINTS" id="PR00420">
    <property type="entry name" value="RNGMNOXGNASE"/>
</dbReference>
<protein>
    <submittedName>
        <fullName evidence="3">FAD-dependent monooxygenase</fullName>
    </submittedName>
</protein>
<dbReference type="Gene3D" id="3.50.50.60">
    <property type="entry name" value="FAD/NAD(P)-binding domain"/>
    <property type="match status" value="1"/>
</dbReference>
<gene>
    <name evidence="3" type="ORF">E4K62_17825</name>
</gene>
<evidence type="ECO:0000313" key="3">
    <source>
        <dbReference type="EMBL" id="QBR90375.1"/>
    </source>
</evidence>
<dbReference type="Pfam" id="PF01494">
    <property type="entry name" value="FAD_binding_3"/>
    <property type="match status" value="1"/>
</dbReference>
<dbReference type="EMBL" id="CP038266">
    <property type="protein sequence ID" value="QBR90375.1"/>
    <property type="molecule type" value="Genomic_DNA"/>
</dbReference>
<keyword evidence="4" id="KW-1185">Reference proteome</keyword>